<evidence type="ECO:0000313" key="5">
    <source>
        <dbReference type="EMBL" id="CVK16014.1"/>
    </source>
</evidence>
<name>A0A0X3ANS7_9FLAO</name>
<dbReference type="PANTHER" id="PTHR40980:SF4">
    <property type="entry name" value="TONB-DEPENDENT RECEPTOR-LIKE BETA-BARREL DOMAIN-CONTAINING PROTEIN"/>
    <property type="match status" value="1"/>
</dbReference>
<keyword evidence="6" id="KW-1185">Reference proteome</keyword>
<dbReference type="SUPFAM" id="SSF49478">
    <property type="entry name" value="Cna protein B-type domain"/>
    <property type="match status" value="1"/>
</dbReference>
<dbReference type="Gene3D" id="2.40.170.20">
    <property type="entry name" value="TonB-dependent receptor, beta-barrel domain"/>
    <property type="match status" value="1"/>
</dbReference>
<evidence type="ECO:0000259" key="4">
    <source>
        <dbReference type="Pfam" id="PF14905"/>
    </source>
</evidence>
<dbReference type="GO" id="GO:0009279">
    <property type="term" value="C:cell outer membrane"/>
    <property type="evidence" value="ECO:0007669"/>
    <property type="project" value="UniProtKB-SubCell"/>
</dbReference>
<dbReference type="AlphaFoldDB" id="A0A0X3ANS7"/>
<dbReference type="Proteomes" id="UP000182761">
    <property type="component" value="Unassembled WGS sequence"/>
</dbReference>
<protein>
    <submittedName>
        <fullName evidence="5">Outer membrane receptor proteins, mostly Fe transport</fullName>
    </submittedName>
</protein>
<reference evidence="5 6" key="1">
    <citation type="submission" date="2016-01" db="EMBL/GenBank/DDBJ databases">
        <authorList>
            <person name="McClelland M."/>
            <person name="Jain A."/>
            <person name="Saraogi P."/>
            <person name="Mendelson R."/>
            <person name="Westerman R."/>
            <person name="SanMiguel P."/>
            <person name="Csonka L."/>
        </authorList>
    </citation>
    <scope>NUCLEOTIDE SEQUENCE [LARGE SCALE GENOMIC DNA]</scope>
    <source>
        <strain evidence="5 6">R-53146</strain>
    </source>
</reference>
<feature type="domain" description="Outer membrane protein beta-barrel" evidence="4">
    <location>
        <begin position="318"/>
        <end position="722"/>
    </location>
</feature>
<accession>A0A0X3ANS7</accession>
<dbReference type="Pfam" id="PF14905">
    <property type="entry name" value="OMP_b-brl_3"/>
    <property type="match status" value="1"/>
</dbReference>
<dbReference type="OrthoDB" id="8764943at2"/>
<dbReference type="RefSeq" id="WP_055425223.1">
    <property type="nucleotide sequence ID" value="NZ_FCOR01000004.1"/>
</dbReference>
<sequence>MNSTVLEEDGFFAFSHLSPGNYTIEVKQWGKIVYAKNWDVKKDIDLGEIKVAVEKEIQQVTVTGNKKLIERKVDRMVFNVENSAATTGGDALDVLKIMPRVLVQNDQLSIIGKSSLKVMVNDRLIPLSGDDLVNYLKSISSDNIKNIEVITAPPAKYDAEGNSGLINIVLKTSKKNNWNSYLGGTYKQSKYEFYNENLGFTMNYKKITINSDINFYNGISYAQRDKSFIIFSDENIHSKFYAKSRLKNRFNGNLGMDYQWTKQFSLGFQSIYNTYDVQYRVHLNEYFNKPTSSILTKTYTAGPSSTNNTYVNVHSQYKLDTLGSNIKLNLDYFKNDRKENFILYSKDYEDFEIYVPTQDFSSRDVNNFKIYNYSGSLDGEQHFKQIRLEYGVKASHTKTTNNAGYYTLVSNDPSNQDDTNDSFAYKENLQAVYASGKGKITEKWEIQAGLRLETFQRRIISLLTQEKHTYHSAKLFPGIYLTYNSDENHTLNLTYTRRINRPSYNTLNPFKNRISKGNIISGNPYLNPSYTDNLELNYSWKNNWNTGIYFYRAKDAIDYAYYLNEKEEYIFRKAENCVTENSVGLSQNYTFKTIKWLESYLSLDVYYKENKSKVEGFKSNNIFSANFDINNNLFLNKGKTINLTILYQYALPQYMGTKKISSYSNFGVGIKTMFLDKRLILALNANDIFKTFEAKIKNDFKINKSQDTLYQYAQYIRFTIKYNLGNSTLKSKTLKSGNEEEKNRAIK</sequence>
<dbReference type="STRING" id="1586267.GCA_001418685_00852"/>
<comment type="subcellular location">
    <subcellularLocation>
        <location evidence="1">Cell outer membrane</location>
    </subcellularLocation>
</comment>
<dbReference type="PANTHER" id="PTHR40980">
    <property type="entry name" value="PLUG DOMAIN-CONTAINING PROTEIN"/>
    <property type="match status" value="1"/>
</dbReference>
<dbReference type="SUPFAM" id="SSF56935">
    <property type="entry name" value="Porins"/>
    <property type="match status" value="1"/>
</dbReference>
<keyword evidence="2" id="KW-0472">Membrane</keyword>
<keyword evidence="3" id="KW-0998">Cell outer membrane</keyword>
<gene>
    <name evidence="5" type="ORF">Ga0061079_104133</name>
</gene>
<keyword evidence="5" id="KW-0675">Receptor</keyword>
<evidence type="ECO:0000256" key="3">
    <source>
        <dbReference type="ARBA" id="ARBA00023237"/>
    </source>
</evidence>
<evidence type="ECO:0000256" key="1">
    <source>
        <dbReference type="ARBA" id="ARBA00004442"/>
    </source>
</evidence>
<evidence type="ECO:0000313" key="6">
    <source>
        <dbReference type="Proteomes" id="UP000182761"/>
    </source>
</evidence>
<organism evidence="5 6">
    <name type="scientific">Apibacter mensalis</name>
    <dbReference type="NCBI Taxonomy" id="1586267"/>
    <lineage>
        <taxon>Bacteria</taxon>
        <taxon>Pseudomonadati</taxon>
        <taxon>Bacteroidota</taxon>
        <taxon>Flavobacteriia</taxon>
        <taxon>Flavobacteriales</taxon>
        <taxon>Weeksellaceae</taxon>
        <taxon>Apibacter</taxon>
    </lineage>
</organism>
<evidence type="ECO:0000256" key="2">
    <source>
        <dbReference type="ARBA" id="ARBA00023136"/>
    </source>
</evidence>
<dbReference type="EMBL" id="FCOR01000004">
    <property type="protein sequence ID" value="CVK16014.1"/>
    <property type="molecule type" value="Genomic_DNA"/>
</dbReference>
<proteinExistence type="predicted"/>
<dbReference type="InterPro" id="IPR041700">
    <property type="entry name" value="OMP_b-brl_3"/>
</dbReference>
<dbReference type="InterPro" id="IPR036942">
    <property type="entry name" value="Beta-barrel_TonB_sf"/>
</dbReference>